<dbReference type="Proteomes" id="UP000006852">
    <property type="component" value="Chromosome"/>
</dbReference>
<dbReference type="HOGENOM" id="CLU_170137_1_0_12"/>
<dbReference type="OrthoDB" id="350788at2"/>
<dbReference type="KEGG" id="tsu:Tresu_1392"/>
<evidence type="ECO:0000313" key="2">
    <source>
        <dbReference type="Proteomes" id="UP000006852"/>
    </source>
</evidence>
<proteinExistence type="predicted"/>
<accession>F2NSR0</accession>
<organism evidence="1 2">
    <name type="scientific">Treponema succinifaciens (strain ATCC 33096 / DSM 2489 / 6091)</name>
    <dbReference type="NCBI Taxonomy" id="869209"/>
    <lineage>
        <taxon>Bacteria</taxon>
        <taxon>Pseudomonadati</taxon>
        <taxon>Spirochaetota</taxon>
        <taxon>Spirochaetia</taxon>
        <taxon>Spirochaetales</taxon>
        <taxon>Treponemataceae</taxon>
        <taxon>Treponema</taxon>
    </lineage>
</organism>
<evidence type="ECO:0000313" key="1">
    <source>
        <dbReference type="EMBL" id="AEB14298.1"/>
    </source>
</evidence>
<dbReference type="AlphaFoldDB" id="F2NSR0"/>
<protein>
    <submittedName>
        <fullName evidence="1">Uncharacterized protein</fullName>
    </submittedName>
</protein>
<gene>
    <name evidence="1" type="ordered locus">Tresu_1392</name>
</gene>
<dbReference type="EMBL" id="CP002631">
    <property type="protein sequence ID" value="AEB14298.1"/>
    <property type="molecule type" value="Genomic_DNA"/>
</dbReference>
<reference evidence="1 2" key="1">
    <citation type="journal article" date="2011" name="Stand. Genomic Sci.">
        <title>Complete genome sequence of Treponema succinifaciens type strain (6091).</title>
        <authorList>
            <person name="Han C."/>
            <person name="Gronow S."/>
            <person name="Teshima H."/>
            <person name="Lapidus A."/>
            <person name="Nolan M."/>
            <person name="Lucas S."/>
            <person name="Hammon N."/>
            <person name="Deshpande S."/>
            <person name="Cheng J.F."/>
            <person name="Zeytun A."/>
            <person name="Tapia R."/>
            <person name="Goodwin L."/>
            <person name="Pitluck S."/>
            <person name="Liolios K."/>
            <person name="Pagani I."/>
            <person name="Ivanova N."/>
            <person name="Mavromatis K."/>
            <person name="Mikhailova N."/>
            <person name="Huntemann M."/>
            <person name="Pati A."/>
            <person name="Chen A."/>
            <person name="Palaniappan K."/>
            <person name="Land M."/>
            <person name="Hauser L."/>
            <person name="Brambilla E.M."/>
            <person name="Rohde M."/>
            <person name="Goker M."/>
            <person name="Woyke T."/>
            <person name="Bristow J."/>
            <person name="Eisen J.A."/>
            <person name="Markowitz V."/>
            <person name="Hugenholtz P."/>
            <person name="Kyrpides N.C."/>
            <person name="Klenk H.P."/>
            <person name="Detter J.C."/>
        </authorList>
    </citation>
    <scope>NUCLEOTIDE SEQUENCE [LARGE SCALE GENOMIC DNA]</scope>
    <source>
        <strain evidence="2">ATCC 33096 / DSM 2489 / 6091</strain>
    </source>
</reference>
<dbReference type="RefSeq" id="WP_013701581.1">
    <property type="nucleotide sequence ID" value="NC_015385.1"/>
</dbReference>
<keyword evidence="2" id="KW-1185">Reference proteome</keyword>
<sequence>MKVLEINSIQKEDGYIYYIHHYKAIAKVEVLSSIISIPISFTVETNPLGIRTVELDPLPAKLDYPVIPITKAIKALIDKMAQEGSLPQV</sequence>
<dbReference type="GeneID" id="302998554"/>
<dbReference type="STRING" id="869209.Tresu_1392"/>
<reference evidence="2" key="2">
    <citation type="submission" date="2011-04" db="EMBL/GenBank/DDBJ databases">
        <title>The complete genome of chromosome of Treponema succinifaciens DSM 2489.</title>
        <authorList>
            <person name="Lucas S."/>
            <person name="Copeland A."/>
            <person name="Lapidus A."/>
            <person name="Bruce D."/>
            <person name="Goodwin L."/>
            <person name="Pitluck S."/>
            <person name="Peters L."/>
            <person name="Kyrpides N."/>
            <person name="Mavromatis K."/>
            <person name="Ivanova N."/>
            <person name="Ovchinnikova G."/>
            <person name="Teshima H."/>
            <person name="Detter J.C."/>
            <person name="Tapia R."/>
            <person name="Han C."/>
            <person name="Land M."/>
            <person name="Hauser L."/>
            <person name="Markowitz V."/>
            <person name="Cheng J.-F."/>
            <person name="Hugenholtz P."/>
            <person name="Woyke T."/>
            <person name="Wu D."/>
            <person name="Gronow S."/>
            <person name="Wellnitz S."/>
            <person name="Brambilla E."/>
            <person name="Klenk H.-P."/>
            <person name="Eisen J.A."/>
        </authorList>
    </citation>
    <scope>NUCLEOTIDE SEQUENCE [LARGE SCALE GENOMIC DNA]</scope>
    <source>
        <strain evidence="2">ATCC 33096 / DSM 2489 / 6091</strain>
    </source>
</reference>
<name>F2NSR0_TRES6</name>